<evidence type="ECO:0000256" key="1">
    <source>
        <dbReference type="SAM" id="MobiDB-lite"/>
    </source>
</evidence>
<dbReference type="AlphaFoldDB" id="A0A834FBH3"/>
<sequence length="105" mass="11719">MVSIASTEYIHSSERGETGWLGLLARLPTVTPGSQGNLFIFRARCRRTPLTQIQRSLHQINHKVKELQSIQREIFSAKDGKTDGFGALQPQRGGPWKESNSLGIM</sequence>
<dbReference type="EMBL" id="WKFB01000284">
    <property type="protein sequence ID" value="KAF6728421.1"/>
    <property type="molecule type" value="Genomic_DNA"/>
</dbReference>
<evidence type="ECO:0000313" key="2">
    <source>
        <dbReference type="EMBL" id="KAF6728421.1"/>
    </source>
</evidence>
<gene>
    <name evidence="2" type="ORF">FQA47_012942</name>
</gene>
<dbReference type="Proteomes" id="UP000646548">
    <property type="component" value="Unassembled WGS sequence"/>
</dbReference>
<accession>A0A834FBH3</accession>
<feature type="region of interest" description="Disordered" evidence="1">
    <location>
        <begin position="81"/>
        <end position="105"/>
    </location>
</feature>
<protein>
    <submittedName>
        <fullName evidence="2">Uncharacterized protein</fullName>
    </submittedName>
</protein>
<comment type="caution">
    <text evidence="2">The sequence shown here is derived from an EMBL/GenBank/DDBJ whole genome shotgun (WGS) entry which is preliminary data.</text>
</comment>
<evidence type="ECO:0000313" key="3">
    <source>
        <dbReference type="Proteomes" id="UP000646548"/>
    </source>
</evidence>
<proteinExistence type="predicted"/>
<reference evidence="2" key="1">
    <citation type="journal article" name="BMC Genomics">
        <title>Long-read sequencing and de novo genome assembly of marine medaka (Oryzias melastigma).</title>
        <authorList>
            <person name="Liang P."/>
            <person name="Saqib H.S.A."/>
            <person name="Ni X."/>
            <person name="Shen Y."/>
        </authorList>
    </citation>
    <scope>NUCLEOTIDE SEQUENCE</scope>
    <source>
        <strain evidence="2">Bigg-433</strain>
    </source>
</reference>
<organism evidence="2 3">
    <name type="scientific">Oryzias melastigma</name>
    <name type="common">Marine medaka</name>
    <dbReference type="NCBI Taxonomy" id="30732"/>
    <lineage>
        <taxon>Eukaryota</taxon>
        <taxon>Metazoa</taxon>
        <taxon>Chordata</taxon>
        <taxon>Craniata</taxon>
        <taxon>Vertebrata</taxon>
        <taxon>Euteleostomi</taxon>
        <taxon>Actinopterygii</taxon>
        <taxon>Neopterygii</taxon>
        <taxon>Teleostei</taxon>
        <taxon>Neoteleostei</taxon>
        <taxon>Acanthomorphata</taxon>
        <taxon>Ovalentaria</taxon>
        <taxon>Atherinomorphae</taxon>
        <taxon>Beloniformes</taxon>
        <taxon>Adrianichthyidae</taxon>
        <taxon>Oryziinae</taxon>
        <taxon>Oryzias</taxon>
    </lineage>
</organism>
<name>A0A834FBH3_ORYME</name>